<accession>A0A1G7VTJ9</accession>
<evidence type="ECO:0000313" key="3">
    <source>
        <dbReference type="Proteomes" id="UP000199274"/>
    </source>
</evidence>
<dbReference type="Proteomes" id="UP000199274">
    <property type="component" value="Unassembled WGS sequence"/>
</dbReference>
<reference evidence="3" key="1">
    <citation type="submission" date="2016-10" db="EMBL/GenBank/DDBJ databases">
        <authorList>
            <person name="Varghese N."/>
            <person name="Submissions S."/>
        </authorList>
    </citation>
    <scope>NUCLEOTIDE SEQUENCE [LARGE SCALE GENOMIC DNA]</scope>
    <source>
        <strain evidence="3">CGMCC 1.2747</strain>
    </source>
</reference>
<evidence type="ECO:0000256" key="1">
    <source>
        <dbReference type="SAM" id="SignalP"/>
    </source>
</evidence>
<gene>
    <name evidence="2" type="ORF">SAMN04488062_101171</name>
</gene>
<sequence length="180" mass="19932">MKAPNNLRISILFVFLITCCTFSQNDNRTYIQFDVAIPLKGNPDRGEIDPNGKTNKSWFLPDGLSSKIGFGLLYKQWIALGIHSGIDWKWYDKLVIVPVYINLKLSPKIGDNTRLALQLGSGKAIALGRGALTGGYNKISLGVQTADNLIIFIELNQFKIPFGNLKENESISLGLSLITF</sequence>
<dbReference type="AlphaFoldDB" id="A0A1G7VTJ9"/>
<organism evidence="2 3">
    <name type="scientific">Flavobacterium omnivorum</name>
    <dbReference type="NCBI Taxonomy" id="178355"/>
    <lineage>
        <taxon>Bacteria</taxon>
        <taxon>Pseudomonadati</taxon>
        <taxon>Bacteroidota</taxon>
        <taxon>Flavobacteriia</taxon>
        <taxon>Flavobacteriales</taxon>
        <taxon>Flavobacteriaceae</taxon>
        <taxon>Flavobacterium</taxon>
    </lineage>
</organism>
<dbReference type="RefSeq" id="WP_245705017.1">
    <property type="nucleotide sequence ID" value="NZ_FNDB01000001.1"/>
</dbReference>
<name>A0A1G7VTJ9_9FLAO</name>
<keyword evidence="1" id="KW-0732">Signal</keyword>
<feature type="signal peptide" evidence="1">
    <location>
        <begin position="1"/>
        <end position="25"/>
    </location>
</feature>
<proteinExistence type="predicted"/>
<dbReference type="EMBL" id="FNDB01000001">
    <property type="protein sequence ID" value="SDG63132.1"/>
    <property type="molecule type" value="Genomic_DNA"/>
</dbReference>
<keyword evidence="3" id="KW-1185">Reference proteome</keyword>
<feature type="chain" id="PRO_5011568962" description="Outer membrane protein beta-barrel domain-containing protein" evidence="1">
    <location>
        <begin position="26"/>
        <end position="180"/>
    </location>
</feature>
<evidence type="ECO:0008006" key="4">
    <source>
        <dbReference type="Google" id="ProtNLM"/>
    </source>
</evidence>
<protein>
    <recommendedName>
        <fullName evidence="4">Outer membrane protein beta-barrel domain-containing protein</fullName>
    </recommendedName>
</protein>
<dbReference type="STRING" id="178355.SAMN04488062_101171"/>
<evidence type="ECO:0000313" key="2">
    <source>
        <dbReference type="EMBL" id="SDG63132.1"/>
    </source>
</evidence>